<keyword evidence="9" id="KW-1185">Reference proteome</keyword>
<reference evidence="8 9" key="1">
    <citation type="submission" date="2018-06" db="EMBL/GenBank/DDBJ databases">
        <title>Genomic Encyclopedia of Archaeal and Bacterial Type Strains, Phase II (KMG-II): from individual species to whole genera.</title>
        <authorList>
            <person name="Goeker M."/>
        </authorList>
    </citation>
    <scope>NUCLEOTIDE SEQUENCE [LARGE SCALE GENOMIC DNA]</scope>
    <source>
        <strain evidence="8 9">DSM 24525</strain>
    </source>
</reference>
<keyword evidence="4 6" id="KW-0472">Membrane</keyword>
<feature type="domain" description="TonB C-terminal" evidence="7">
    <location>
        <begin position="281"/>
        <end position="374"/>
    </location>
</feature>
<name>A0A2W7I9N5_9PROT</name>
<evidence type="ECO:0000256" key="5">
    <source>
        <dbReference type="SAM" id="MobiDB-lite"/>
    </source>
</evidence>
<dbReference type="PROSITE" id="PS52015">
    <property type="entry name" value="TONB_CTD"/>
    <property type="match status" value="1"/>
</dbReference>
<sequence>MTGLPPGPAVSRRPPIHAPRPDRMGLSRAHARRRLIGRWIAASLLLHAALLLGWLLPDMTRKLPEPLPPAAIEVVMEGGAPDRPAQQPAEAAPPPAEAPAVPDAPPPVPAPPPPPAPPVAQPAAPAPPPPPVEAPPTPAPPRPAPAAVPEPPPPADAPAPPEPPPVPQPPVPQPPLPEPPLPEPPPPETQAPPEPEPPSFSLPTPRPLALPIRPRAPAPPAPAPRSSRNAPIWLPEGFAFERPSAPTTRRRQLDTAIGPDLLGRLSPDPTLEVRGAQVGPDWRNAFRAWLDQNLRYPELARLNGEDGTVQVRITASPDGTVRGVRLLRGSGSTWLDRGTQVPFRAGARLPPFPPGADPSGVTIDLQVVYTLIRR</sequence>
<evidence type="ECO:0000259" key="7">
    <source>
        <dbReference type="PROSITE" id="PS52015"/>
    </source>
</evidence>
<evidence type="ECO:0000256" key="1">
    <source>
        <dbReference type="ARBA" id="ARBA00004167"/>
    </source>
</evidence>
<evidence type="ECO:0000256" key="3">
    <source>
        <dbReference type="ARBA" id="ARBA00022989"/>
    </source>
</evidence>
<dbReference type="Pfam" id="PF03544">
    <property type="entry name" value="TonB_C"/>
    <property type="match status" value="1"/>
</dbReference>
<dbReference type="InterPro" id="IPR037682">
    <property type="entry name" value="TonB_C"/>
</dbReference>
<dbReference type="EMBL" id="QKYU01000015">
    <property type="protein sequence ID" value="PZW43616.1"/>
    <property type="molecule type" value="Genomic_DNA"/>
</dbReference>
<dbReference type="NCBIfam" id="TIGR01352">
    <property type="entry name" value="tonB_Cterm"/>
    <property type="match status" value="1"/>
</dbReference>
<proteinExistence type="predicted"/>
<comment type="subcellular location">
    <subcellularLocation>
        <location evidence="1">Membrane</location>
        <topology evidence="1">Single-pass membrane protein</topology>
    </subcellularLocation>
</comment>
<gene>
    <name evidence="8" type="ORF">C8P66_11581</name>
</gene>
<feature type="region of interest" description="Disordered" evidence="5">
    <location>
        <begin position="79"/>
        <end position="231"/>
    </location>
</feature>
<dbReference type="Gene3D" id="3.30.1150.10">
    <property type="match status" value="1"/>
</dbReference>
<evidence type="ECO:0000256" key="2">
    <source>
        <dbReference type="ARBA" id="ARBA00022692"/>
    </source>
</evidence>
<comment type="caution">
    <text evidence="8">The sequence shown here is derived from an EMBL/GenBank/DDBJ whole genome shotgun (WGS) entry which is preliminary data.</text>
</comment>
<dbReference type="InterPro" id="IPR006260">
    <property type="entry name" value="TonB/TolA_C"/>
</dbReference>
<protein>
    <submittedName>
        <fullName evidence="8">TonB family protein</fullName>
    </submittedName>
</protein>
<keyword evidence="2 6" id="KW-0812">Transmembrane</keyword>
<feature type="compositionally biased region" description="Pro residues" evidence="5">
    <location>
        <begin position="91"/>
        <end position="223"/>
    </location>
</feature>
<keyword evidence="3 6" id="KW-1133">Transmembrane helix</keyword>
<dbReference type="OrthoDB" id="7280794at2"/>
<evidence type="ECO:0000313" key="9">
    <source>
        <dbReference type="Proteomes" id="UP000249688"/>
    </source>
</evidence>
<dbReference type="PRINTS" id="PR01217">
    <property type="entry name" value="PRICHEXTENSN"/>
</dbReference>
<evidence type="ECO:0000256" key="4">
    <source>
        <dbReference type="ARBA" id="ARBA00023136"/>
    </source>
</evidence>
<dbReference type="AlphaFoldDB" id="A0A2W7I9N5"/>
<evidence type="ECO:0000256" key="6">
    <source>
        <dbReference type="SAM" id="Phobius"/>
    </source>
</evidence>
<feature type="transmembrane region" description="Helical" evidence="6">
    <location>
        <begin position="36"/>
        <end position="56"/>
    </location>
</feature>
<evidence type="ECO:0000313" key="8">
    <source>
        <dbReference type="EMBL" id="PZW43616.1"/>
    </source>
</evidence>
<feature type="compositionally biased region" description="Low complexity" evidence="5">
    <location>
        <begin position="81"/>
        <end position="90"/>
    </location>
</feature>
<dbReference type="Proteomes" id="UP000249688">
    <property type="component" value="Unassembled WGS sequence"/>
</dbReference>
<dbReference type="SUPFAM" id="SSF74653">
    <property type="entry name" value="TolA/TonB C-terminal domain"/>
    <property type="match status" value="1"/>
</dbReference>
<dbReference type="RefSeq" id="WP_146422864.1">
    <property type="nucleotide sequence ID" value="NZ_QKYU01000015.1"/>
</dbReference>
<organism evidence="8 9">
    <name type="scientific">Humitalea rosea</name>
    <dbReference type="NCBI Taxonomy" id="990373"/>
    <lineage>
        <taxon>Bacteria</taxon>
        <taxon>Pseudomonadati</taxon>
        <taxon>Pseudomonadota</taxon>
        <taxon>Alphaproteobacteria</taxon>
        <taxon>Acetobacterales</taxon>
        <taxon>Roseomonadaceae</taxon>
        <taxon>Humitalea</taxon>
    </lineage>
</organism>
<accession>A0A2W7I9N5</accession>
<dbReference type="GO" id="GO:0016020">
    <property type="term" value="C:membrane"/>
    <property type="evidence" value="ECO:0007669"/>
    <property type="project" value="UniProtKB-SubCell"/>
</dbReference>
<dbReference type="GO" id="GO:0055085">
    <property type="term" value="P:transmembrane transport"/>
    <property type="evidence" value="ECO:0007669"/>
    <property type="project" value="InterPro"/>
</dbReference>
<feature type="region of interest" description="Disordered" evidence="5">
    <location>
        <begin position="1"/>
        <end position="26"/>
    </location>
</feature>